<dbReference type="Gene3D" id="3.60.40.10">
    <property type="entry name" value="PPM-type phosphatase domain"/>
    <property type="match status" value="1"/>
</dbReference>
<evidence type="ECO:0000256" key="5">
    <source>
        <dbReference type="ARBA" id="ARBA00022679"/>
    </source>
</evidence>
<dbReference type="Pfam" id="PF07228">
    <property type="entry name" value="SpoIIE"/>
    <property type="match status" value="1"/>
</dbReference>
<dbReference type="PANTHER" id="PTHR43547:SF2">
    <property type="entry name" value="HYBRID SIGNAL TRANSDUCTION HISTIDINE KINASE C"/>
    <property type="match status" value="1"/>
</dbReference>
<dbReference type="Pfam" id="PF08448">
    <property type="entry name" value="PAS_4"/>
    <property type="match status" value="1"/>
</dbReference>
<feature type="domain" description="Histidine kinase" evidence="10">
    <location>
        <begin position="366"/>
        <end position="587"/>
    </location>
</feature>
<dbReference type="SUPFAM" id="SSF47384">
    <property type="entry name" value="Homodimeric domain of signal transducing histidine kinase"/>
    <property type="match status" value="1"/>
</dbReference>
<keyword evidence="5" id="KW-0808">Transferase</keyword>
<evidence type="ECO:0000256" key="8">
    <source>
        <dbReference type="PROSITE-ProRule" id="PRU00169"/>
    </source>
</evidence>
<dbReference type="RefSeq" id="WP_337713528.1">
    <property type="nucleotide sequence ID" value="NZ_JBBEGL010000003.1"/>
</dbReference>
<evidence type="ECO:0000313" key="14">
    <source>
        <dbReference type="EMBL" id="MEJ2887032.1"/>
    </source>
</evidence>
<dbReference type="Gene3D" id="3.30.450.40">
    <property type="match status" value="2"/>
</dbReference>
<keyword evidence="15" id="KW-1185">Reference proteome</keyword>
<dbReference type="InterPro" id="IPR036513">
    <property type="entry name" value="STAS_dom_sf"/>
</dbReference>
<dbReference type="Gene3D" id="3.30.750.24">
    <property type="entry name" value="STAS domain"/>
    <property type="match status" value="1"/>
</dbReference>
<dbReference type="Proteomes" id="UP001370100">
    <property type="component" value="Unassembled WGS sequence"/>
</dbReference>
<dbReference type="InterPro" id="IPR013655">
    <property type="entry name" value="PAS_fold_3"/>
</dbReference>
<dbReference type="Pfam" id="PF08447">
    <property type="entry name" value="PAS_3"/>
    <property type="match status" value="1"/>
</dbReference>
<feature type="domain" description="STAS" evidence="13">
    <location>
        <begin position="1601"/>
        <end position="1691"/>
    </location>
</feature>
<dbReference type="PANTHER" id="PTHR43547">
    <property type="entry name" value="TWO-COMPONENT HISTIDINE KINASE"/>
    <property type="match status" value="1"/>
</dbReference>
<keyword evidence="4 8" id="KW-0597">Phosphoprotein</keyword>
<evidence type="ECO:0000256" key="7">
    <source>
        <dbReference type="ARBA" id="ARBA00023012"/>
    </source>
</evidence>
<dbReference type="InterPro" id="IPR036457">
    <property type="entry name" value="PPM-type-like_dom_sf"/>
</dbReference>
<dbReference type="Pfam" id="PF02518">
    <property type="entry name" value="HATPase_c"/>
    <property type="match status" value="1"/>
</dbReference>
<name>A0ABU8N4Z5_9PSEU</name>
<gene>
    <name evidence="14" type="ORF">WCD41_11300</name>
</gene>
<feature type="region of interest" description="Disordered" evidence="9">
    <location>
        <begin position="933"/>
        <end position="955"/>
    </location>
</feature>
<evidence type="ECO:0000313" key="15">
    <source>
        <dbReference type="Proteomes" id="UP001370100"/>
    </source>
</evidence>
<dbReference type="Gene3D" id="3.40.50.2300">
    <property type="match status" value="1"/>
</dbReference>
<dbReference type="SUPFAM" id="SSF52172">
    <property type="entry name" value="CheY-like"/>
    <property type="match status" value="1"/>
</dbReference>
<dbReference type="InterPro" id="IPR058548">
    <property type="entry name" value="MlaB-like_STAS"/>
</dbReference>
<dbReference type="Gene3D" id="1.10.287.130">
    <property type="match status" value="1"/>
</dbReference>
<dbReference type="InterPro" id="IPR035965">
    <property type="entry name" value="PAS-like_dom_sf"/>
</dbReference>
<dbReference type="PROSITE" id="PS50112">
    <property type="entry name" value="PAS"/>
    <property type="match status" value="1"/>
</dbReference>
<dbReference type="InterPro" id="IPR004358">
    <property type="entry name" value="Sig_transdc_His_kin-like_C"/>
</dbReference>
<dbReference type="Gene3D" id="3.30.450.20">
    <property type="entry name" value="PAS domain"/>
    <property type="match status" value="2"/>
</dbReference>
<dbReference type="SUPFAM" id="SSF55781">
    <property type="entry name" value="GAF domain-like"/>
    <property type="match status" value="3"/>
</dbReference>
<dbReference type="InterPro" id="IPR001932">
    <property type="entry name" value="PPM-type_phosphatase-like_dom"/>
</dbReference>
<evidence type="ECO:0000256" key="6">
    <source>
        <dbReference type="ARBA" id="ARBA00022777"/>
    </source>
</evidence>
<evidence type="ECO:0000256" key="2">
    <source>
        <dbReference type="ARBA" id="ARBA00004236"/>
    </source>
</evidence>
<evidence type="ECO:0000259" key="10">
    <source>
        <dbReference type="PROSITE" id="PS50109"/>
    </source>
</evidence>
<dbReference type="Pfam" id="PF13581">
    <property type="entry name" value="HATPase_c_2"/>
    <property type="match status" value="1"/>
</dbReference>
<dbReference type="InterPro" id="IPR003594">
    <property type="entry name" value="HATPase_dom"/>
</dbReference>
<reference evidence="14 15" key="1">
    <citation type="submission" date="2024-03" db="EMBL/GenBank/DDBJ databases">
        <title>Actinomycetospora sp. OC33-EN06, a novel actinomycete isolated from wild orchid (Aerides multiflora).</title>
        <authorList>
            <person name="Suriyachadkun C."/>
        </authorList>
    </citation>
    <scope>NUCLEOTIDE SEQUENCE [LARGE SCALE GENOMIC DNA]</scope>
    <source>
        <strain evidence="14 15">OC33-EN06</strain>
    </source>
</reference>
<dbReference type="InterPro" id="IPR002645">
    <property type="entry name" value="STAS_dom"/>
</dbReference>
<evidence type="ECO:0000256" key="3">
    <source>
        <dbReference type="ARBA" id="ARBA00012438"/>
    </source>
</evidence>
<dbReference type="PROSITE" id="PS50110">
    <property type="entry name" value="RESPONSE_REGULATORY"/>
    <property type="match status" value="1"/>
</dbReference>
<dbReference type="InterPro" id="IPR036097">
    <property type="entry name" value="HisK_dim/P_sf"/>
</dbReference>
<organism evidence="14 15">
    <name type="scientific">Actinomycetospora aeridis</name>
    <dbReference type="NCBI Taxonomy" id="3129231"/>
    <lineage>
        <taxon>Bacteria</taxon>
        <taxon>Bacillati</taxon>
        <taxon>Actinomycetota</taxon>
        <taxon>Actinomycetes</taxon>
        <taxon>Pseudonocardiales</taxon>
        <taxon>Pseudonocardiaceae</taxon>
        <taxon>Actinomycetospora</taxon>
    </lineage>
</organism>
<comment type="catalytic activity">
    <reaction evidence="1">
        <text>ATP + protein L-histidine = ADP + protein N-phospho-L-histidine.</text>
        <dbReference type="EC" id="2.7.13.3"/>
    </reaction>
</comment>
<dbReference type="Pfam" id="PF13185">
    <property type="entry name" value="GAF_2"/>
    <property type="match status" value="1"/>
</dbReference>
<dbReference type="SUPFAM" id="SSF55874">
    <property type="entry name" value="ATPase domain of HSP90 chaperone/DNA topoisomerase II/histidine kinase"/>
    <property type="match status" value="2"/>
</dbReference>
<dbReference type="CDD" id="cd00082">
    <property type="entry name" value="HisKA"/>
    <property type="match status" value="1"/>
</dbReference>
<protein>
    <recommendedName>
        <fullName evidence="3">histidine kinase</fullName>
        <ecNumber evidence="3">2.7.13.3</ecNumber>
    </recommendedName>
</protein>
<dbReference type="InterPro" id="IPR013656">
    <property type="entry name" value="PAS_4"/>
</dbReference>
<comment type="subcellular location">
    <subcellularLocation>
        <location evidence="2">Cell membrane</location>
    </subcellularLocation>
</comment>
<dbReference type="InterPro" id="IPR036890">
    <property type="entry name" value="HATPase_C_sf"/>
</dbReference>
<dbReference type="PROSITE" id="PS50109">
    <property type="entry name" value="HIS_KIN"/>
    <property type="match status" value="1"/>
</dbReference>
<dbReference type="SUPFAM" id="SSF52091">
    <property type="entry name" value="SpoIIaa-like"/>
    <property type="match status" value="1"/>
</dbReference>
<keyword evidence="6" id="KW-0418">Kinase</keyword>
<comment type="caution">
    <text evidence="14">The sequence shown here is derived from an EMBL/GenBank/DDBJ whole genome shotgun (WGS) entry which is preliminary data.</text>
</comment>
<dbReference type="SMART" id="SM00388">
    <property type="entry name" value="HisKA"/>
    <property type="match status" value="1"/>
</dbReference>
<dbReference type="Gene3D" id="3.30.565.10">
    <property type="entry name" value="Histidine kinase-like ATPase, C-terminal domain"/>
    <property type="match status" value="2"/>
</dbReference>
<dbReference type="InterPro" id="IPR029016">
    <property type="entry name" value="GAF-like_dom_sf"/>
</dbReference>
<dbReference type="SMART" id="SM00331">
    <property type="entry name" value="PP2C_SIG"/>
    <property type="match status" value="1"/>
</dbReference>
<dbReference type="InterPro" id="IPR005467">
    <property type="entry name" value="His_kinase_dom"/>
</dbReference>
<dbReference type="EC" id="2.7.13.3" evidence="3"/>
<dbReference type="SUPFAM" id="SSF81606">
    <property type="entry name" value="PP2C-like"/>
    <property type="match status" value="1"/>
</dbReference>
<dbReference type="SMART" id="SM00091">
    <property type="entry name" value="PAS"/>
    <property type="match status" value="1"/>
</dbReference>
<dbReference type="EMBL" id="JBBEGL010000003">
    <property type="protein sequence ID" value="MEJ2887032.1"/>
    <property type="molecule type" value="Genomic_DNA"/>
</dbReference>
<dbReference type="SMART" id="SM00387">
    <property type="entry name" value="HATPase_c"/>
    <property type="match status" value="1"/>
</dbReference>
<dbReference type="Pfam" id="PF13466">
    <property type="entry name" value="STAS_2"/>
    <property type="match status" value="1"/>
</dbReference>
<feature type="modified residue" description="4-aspartylphosphate" evidence="8">
    <location>
        <position position="692"/>
    </location>
</feature>
<sequence>MGTGVSPGTRALVEGGGQVGADMAGVDWSATPLGEPDTWSTPLRTVVRMLLTSRFSMWMAWGPELTVFYNDAYSRDTLQSKHPWALGKPARVVWSEIWPDIGPRIASVLETGEATWDEDLLLFLERNGYPEESYHTFSYSPLADADGGIAGMLCVVTETTERVIGDRRLGTMRDLGTAMGPARSQEDVLDAVARTLGENDRDLPFALVYLLDPEDGSGTDTGVARLVASAGAAAGSPVAPADVGRGGPWPVDRLTAGSPVLVDDLAARWGDLVPCGAWDEPATQAVLVPLAATPGAGGDGDAGIAGFLVAGINPHSRYDERTASFLTLLGGQITAGLTHAGGFEAERRRAEALAELDRAKTEFFSNVSHEFRTPLTLIMGPVDELRADPEVDPDRWRHELEVVHRNGRRLGRLVNSLLDFSRLDAGRRQAHYVPSDLGVATEELAGMFGSAMERAGLDYVVDCAPLGRAVLLDRDAWEKIVLNLLSNALKFTTSGSVSVRVEAVGESAVLHVADTGVGVPAAELPRLFERFHRVEGSTGDKGARSGEGSGIGLALVRELVGLHGGEVSAESEFGVGTTMTVALPFGRTHLPADRVVDEEASAAPPAGPSADAESFVAEAMRWLPEEDDGAPGDPEPRSDVVRGRILVADDNADMRSYLHRLLAPRHDVRLVADGEEALTVARAEPPELVVSDVMMPRRDGLALLAALRADERTARVPVLLLSARAGQEEAVQGLAAQADDYLVKPFTASELRARVDAHLQLGRARRRAEARFTAMADLAPALIWVADADGARTFHNAGWRRFTGRDEADELGTGWLAGVHPDDRDRYREVTAAAIAEGRAWEVEYRLGRGDGSYHRVAEHAVPLPGEVGVSGWVGSGLDVHARSLEAERQRLLARVGAELDGEPEVADRLESLVRLLVEAGLASRATARHVDDDGVAGPGRVATPAEGGGVTAVPIGTEGAEEVGDGERRALARRAPVTDDGVLHLPLTVREHPVALLTLERAEGPAGSPHGSSSWDDDDLDLVEEIAARAALALDNALLLAEERATAARLSLLQRATTELSAAATPAEVADVTVGHLRALFGPAARVAVFEYDPRRGSLAPLAALNVDPPVVPAERDHPTLVGTAVDRGEPLWLVAVDGEGVRRTDDEDIRATLLEAGIQGAMALPLVAAGTTVGAVGIGLPDRTRVSRTERSALVALAEPCAIALDRARLYRAEHWIADTLQRSLLPQALPALDRLGLAVRYLPGATGTQAGGDWYDVVELDEHRVAIAVGDVVGQGTAAAAVMGQLRTALSGYLLAGHGPAEALGLLDGLTSRIPGSQASTAMCLTLDTGTGELRYARAGHLPALLTPADGGAVTFLDDPAGHGPLLGLPPGLRDHGEAVITLEPGSVVLLYTDGLVERRGETLDDGFDRLTASADRHRDAAPDALAGALLADLGTRSDDVALVVARLAPPPLELSLPARADALALLRRRTSRWARAAGLSEVVLGDLQLALGEAATNAVEHGYRDDDGSGVVEVRLARRDDGSTDASVVDHGTWRPAPADPGFRGRGLALLREVSAGATVTSSPDGGTQVSFRVLPGADEPLAAVPPEVAEARPVGAALTVHDEDGSRRVALRGDLDLAGAAECRDALLGAVGDVGPEGDLVIDLRGVGHLASAGVGLILEVLQHARGRGATVRLAATPGGPTARVLGLALPGEGIGEGI</sequence>
<accession>A0ABU8N4Z5</accession>
<dbReference type="InterPro" id="IPR000014">
    <property type="entry name" value="PAS"/>
</dbReference>
<feature type="domain" description="PAS" evidence="12">
    <location>
        <begin position="768"/>
        <end position="838"/>
    </location>
</feature>
<dbReference type="CDD" id="cd00130">
    <property type="entry name" value="PAS"/>
    <property type="match status" value="1"/>
</dbReference>
<dbReference type="CDD" id="cd07043">
    <property type="entry name" value="STAS_anti-anti-sigma_factors"/>
    <property type="match status" value="1"/>
</dbReference>
<evidence type="ECO:0000259" key="13">
    <source>
        <dbReference type="PROSITE" id="PS50801"/>
    </source>
</evidence>
<dbReference type="PRINTS" id="PR00344">
    <property type="entry name" value="BCTRLSENSOR"/>
</dbReference>
<dbReference type="CDD" id="cd16922">
    <property type="entry name" value="HATPase_EvgS-ArcB-TorS-like"/>
    <property type="match status" value="1"/>
</dbReference>
<feature type="domain" description="Response regulatory" evidence="11">
    <location>
        <begin position="644"/>
        <end position="759"/>
    </location>
</feature>
<dbReference type="SMART" id="SM00065">
    <property type="entry name" value="GAF"/>
    <property type="match status" value="2"/>
</dbReference>
<dbReference type="Pfam" id="PF00512">
    <property type="entry name" value="HisKA"/>
    <property type="match status" value="1"/>
</dbReference>
<evidence type="ECO:0000259" key="12">
    <source>
        <dbReference type="PROSITE" id="PS50112"/>
    </source>
</evidence>
<dbReference type="InterPro" id="IPR001789">
    <property type="entry name" value="Sig_transdc_resp-reg_receiver"/>
</dbReference>
<evidence type="ECO:0000256" key="1">
    <source>
        <dbReference type="ARBA" id="ARBA00000085"/>
    </source>
</evidence>
<evidence type="ECO:0000259" key="11">
    <source>
        <dbReference type="PROSITE" id="PS50110"/>
    </source>
</evidence>
<dbReference type="CDD" id="cd16936">
    <property type="entry name" value="HATPase_RsbW-like"/>
    <property type="match status" value="1"/>
</dbReference>
<dbReference type="SUPFAM" id="SSF55785">
    <property type="entry name" value="PYP-like sensor domain (PAS domain)"/>
    <property type="match status" value="1"/>
</dbReference>
<dbReference type="InterPro" id="IPR011006">
    <property type="entry name" value="CheY-like_superfamily"/>
</dbReference>
<evidence type="ECO:0000256" key="4">
    <source>
        <dbReference type="ARBA" id="ARBA00022553"/>
    </source>
</evidence>
<evidence type="ECO:0000256" key="9">
    <source>
        <dbReference type="SAM" id="MobiDB-lite"/>
    </source>
</evidence>
<dbReference type="SMART" id="SM00448">
    <property type="entry name" value="REC"/>
    <property type="match status" value="1"/>
</dbReference>
<dbReference type="Pfam" id="PF00072">
    <property type="entry name" value="Response_reg"/>
    <property type="match status" value="1"/>
</dbReference>
<dbReference type="PROSITE" id="PS50801">
    <property type="entry name" value="STAS"/>
    <property type="match status" value="1"/>
</dbReference>
<proteinExistence type="predicted"/>
<dbReference type="NCBIfam" id="TIGR00229">
    <property type="entry name" value="sensory_box"/>
    <property type="match status" value="1"/>
</dbReference>
<dbReference type="InterPro" id="IPR003018">
    <property type="entry name" value="GAF"/>
</dbReference>
<dbReference type="InterPro" id="IPR003661">
    <property type="entry name" value="HisK_dim/P_dom"/>
</dbReference>
<keyword evidence="7" id="KW-0902">Two-component regulatory system</keyword>